<comment type="similarity">
    <text evidence="1">Belongs to the PIGL family.</text>
</comment>
<feature type="chain" id="PRO_5034830495" description="N-acetylglucosaminylphosphatidylinositol deacetylase" evidence="3">
    <location>
        <begin position="24"/>
        <end position="297"/>
    </location>
</feature>
<keyword evidence="5" id="KW-1185">Reference proteome</keyword>
<dbReference type="InterPro" id="IPR024078">
    <property type="entry name" value="LmbE-like_dom_sf"/>
</dbReference>
<protein>
    <recommendedName>
        <fullName evidence="2">N-acetylglucosaminylphosphatidylinositol deacetylase</fullName>
        <ecNumber evidence="2">3.5.1.89</ecNumber>
    </recommendedName>
</protein>
<sequence>MVSFWILLLSLLISVLLRPFSYQHEILLASKHSPESSGGQTDNILLLTAHPDDESMFFAPTILGLTSSHSNSPITPTLFSLCLSVGNADGLGDVRRQELERSLNILGIVAGHRWIVDRPDLQDNISVAWDARTVAHVARPYVLSHNITTILTFDAHGVSSHPNHISLLHGASHLLASWPAPSSPISHSAPAPRLFSLVSVPLATKYSGVLGALALHLRLRLLSFIRHSGLAPMGGWGTGTPVFASGMREYRVALRAMQEHRSQLVWFRWLYVAFSRYMWANEWAEVVPVLHSASTAV</sequence>
<keyword evidence="3" id="KW-0732">Signal</keyword>
<reference evidence="4 5" key="1">
    <citation type="submission" date="2016-07" db="EMBL/GenBank/DDBJ databases">
        <title>Draft genome of the white-rot fungus Obba rivulosa 3A-2.</title>
        <authorList>
            <consortium name="DOE Joint Genome Institute"/>
            <person name="Miettinen O."/>
            <person name="Riley R."/>
            <person name="Acob R."/>
            <person name="Barry K."/>
            <person name="Cullen D."/>
            <person name="De Vries R."/>
            <person name="Hainaut M."/>
            <person name="Hatakka A."/>
            <person name="Henrissat B."/>
            <person name="Hilden K."/>
            <person name="Kuo R."/>
            <person name="Labutti K."/>
            <person name="Lipzen A."/>
            <person name="Makela M.R."/>
            <person name="Sandor L."/>
            <person name="Spatafora J.W."/>
            <person name="Grigoriev I.V."/>
            <person name="Hibbett D.S."/>
        </authorList>
    </citation>
    <scope>NUCLEOTIDE SEQUENCE [LARGE SCALE GENOMIC DNA]</scope>
    <source>
        <strain evidence="4 5">3A-2</strain>
    </source>
</reference>
<dbReference type="Gene3D" id="3.40.50.10320">
    <property type="entry name" value="LmbE-like"/>
    <property type="match status" value="1"/>
</dbReference>
<dbReference type="AlphaFoldDB" id="A0A8E2AL25"/>
<dbReference type="PANTHER" id="PTHR12993">
    <property type="entry name" value="N-ACETYLGLUCOSAMINYL-PHOSPHATIDYLINOSITOL DE-N-ACETYLASE-RELATED"/>
    <property type="match status" value="1"/>
</dbReference>
<accession>A0A8E2AL25</accession>
<dbReference type="GO" id="GO:0006506">
    <property type="term" value="P:GPI anchor biosynthetic process"/>
    <property type="evidence" value="ECO:0007669"/>
    <property type="project" value="UniProtKB-UniPathway"/>
</dbReference>
<dbReference type="InterPro" id="IPR003737">
    <property type="entry name" value="GlcNAc_PI_deacetylase-related"/>
</dbReference>
<evidence type="ECO:0000313" key="4">
    <source>
        <dbReference type="EMBL" id="OCH86153.1"/>
    </source>
</evidence>
<dbReference type="Proteomes" id="UP000250043">
    <property type="component" value="Unassembled WGS sequence"/>
</dbReference>
<evidence type="ECO:0000256" key="3">
    <source>
        <dbReference type="SAM" id="SignalP"/>
    </source>
</evidence>
<dbReference type="OrthoDB" id="440160at2759"/>
<dbReference type="GO" id="GO:0016020">
    <property type="term" value="C:membrane"/>
    <property type="evidence" value="ECO:0007669"/>
    <property type="project" value="GOC"/>
</dbReference>
<gene>
    <name evidence="4" type="ORF">OBBRIDRAFT_828492</name>
</gene>
<dbReference type="PANTHER" id="PTHR12993:SF11">
    <property type="entry name" value="N-ACETYLGLUCOSAMINYL-PHOSPHATIDYLINOSITOL DE-N-ACETYLASE"/>
    <property type="match status" value="1"/>
</dbReference>
<dbReference type="SUPFAM" id="SSF102588">
    <property type="entry name" value="LmbE-like"/>
    <property type="match status" value="1"/>
</dbReference>
<feature type="signal peptide" evidence="3">
    <location>
        <begin position="1"/>
        <end position="23"/>
    </location>
</feature>
<dbReference type="GO" id="GO:0005783">
    <property type="term" value="C:endoplasmic reticulum"/>
    <property type="evidence" value="ECO:0007669"/>
    <property type="project" value="TreeGrafter"/>
</dbReference>
<proteinExistence type="inferred from homology"/>
<organism evidence="4 5">
    <name type="scientific">Obba rivulosa</name>
    <dbReference type="NCBI Taxonomy" id="1052685"/>
    <lineage>
        <taxon>Eukaryota</taxon>
        <taxon>Fungi</taxon>
        <taxon>Dikarya</taxon>
        <taxon>Basidiomycota</taxon>
        <taxon>Agaricomycotina</taxon>
        <taxon>Agaricomycetes</taxon>
        <taxon>Polyporales</taxon>
        <taxon>Gelatoporiaceae</taxon>
        <taxon>Obba</taxon>
    </lineage>
</organism>
<dbReference type="EC" id="3.5.1.89" evidence="2"/>
<evidence type="ECO:0000313" key="5">
    <source>
        <dbReference type="Proteomes" id="UP000250043"/>
    </source>
</evidence>
<evidence type="ECO:0000256" key="2">
    <source>
        <dbReference type="ARBA" id="ARBA00012176"/>
    </source>
</evidence>
<dbReference type="EMBL" id="KV722542">
    <property type="protein sequence ID" value="OCH86153.1"/>
    <property type="molecule type" value="Genomic_DNA"/>
</dbReference>
<dbReference type="UniPathway" id="UPA00196"/>
<dbReference type="GO" id="GO:0000225">
    <property type="term" value="F:N-acetylglucosaminylphosphatidylinositol deacetylase activity"/>
    <property type="evidence" value="ECO:0007669"/>
    <property type="project" value="UniProtKB-EC"/>
</dbReference>
<name>A0A8E2AL25_9APHY</name>
<evidence type="ECO:0000256" key="1">
    <source>
        <dbReference type="ARBA" id="ARBA00006066"/>
    </source>
</evidence>
<dbReference type="Pfam" id="PF02585">
    <property type="entry name" value="PIG-L"/>
    <property type="match status" value="1"/>
</dbReference>